<dbReference type="Gene3D" id="2.40.128.110">
    <property type="entry name" value="Lipid/polyisoprenoid-binding, YceI-like"/>
    <property type="match status" value="1"/>
</dbReference>
<dbReference type="Proteomes" id="UP000569329">
    <property type="component" value="Unassembled WGS sequence"/>
</dbReference>
<dbReference type="SUPFAM" id="SSF49452">
    <property type="entry name" value="Starch-binding domain-like"/>
    <property type="match status" value="1"/>
</dbReference>
<protein>
    <submittedName>
        <fullName evidence="3">Polyisoprenoid-binding protein YceI</fullName>
    </submittedName>
</protein>
<sequence>MTLGQHESGARHVTEDSGTVTARLQSADGWPLANGILTITDTGGAQRARVQADQQGMVTAPGLPAGTYTVITTTIGYQPLARTAVVHRGRTAELGDLTLDRVGGDELPTAGLWTIDPVHSSILATAQHLGISSIHGRFNEFSGEIRVADQVESSGVDVRIEAASVDTANSMRDSHLRNQDFLDVERHPTISYRSTALSRRDRDRWDLDGDLTLCGVTRPVRLDVRFTGVGPDPWGGTRASATATTQLRREDFAMTFNQALSTGIAAIGTTLRVEIDIQAVRQD</sequence>
<evidence type="ECO:0000259" key="2">
    <source>
        <dbReference type="SMART" id="SM00867"/>
    </source>
</evidence>
<feature type="domain" description="Lipid/polyisoprenoid-binding YceI-like" evidence="2">
    <location>
        <begin position="112"/>
        <end position="280"/>
    </location>
</feature>
<comment type="caution">
    <text evidence="3">The sequence shown here is derived from an EMBL/GenBank/DDBJ whole genome shotgun (WGS) entry which is preliminary data.</text>
</comment>
<evidence type="ECO:0000256" key="1">
    <source>
        <dbReference type="ARBA" id="ARBA00008812"/>
    </source>
</evidence>
<accession>A0A839E257</accession>
<dbReference type="SMART" id="SM00867">
    <property type="entry name" value="YceI"/>
    <property type="match status" value="1"/>
</dbReference>
<proteinExistence type="inferred from homology"/>
<dbReference type="SUPFAM" id="SSF101874">
    <property type="entry name" value="YceI-like"/>
    <property type="match status" value="1"/>
</dbReference>
<name>A0A839E257_9PSEU</name>
<reference evidence="3 4" key="1">
    <citation type="submission" date="2020-07" db="EMBL/GenBank/DDBJ databases">
        <title>Sequencing the genomes of 1000 actinobacteria strains.</title>
        <authorList>
            <person name="Klenk H.-P."/>
        </authorList>
    </citation>
    <scope>NUCLEOTIDE SEQUENCE [LARGE SCALE GENOMIC DNA]</scope>
    <source>
        <strain evidence="3 4">DSM 45975</strain>
    </source>
</reference>
<dbReference type="PANTHER" id="PTHR34406">
    <property type="entry name" value="PROTEIN YCEI"/>
    <property type="match status" value="1"/>
</dbReference>
<comment type="similarity">
    <text evidence="1">Belongs to the UPF0312 family.</text>
</comment>
<dbReference type="PANTHER" id="PTHR34406:SF1">
    <property type="entry name" value="PROTEIN YCEI"/>
    <property type="match status" value="1"/>
</dbReference>
<dbReference type="Pfam" id="PF13620">
    <property type="entry name" value="CarboxypepD_reg"/>
    <property type="match status" value="1"/>
</dbReference>
<dbReference type="EMBL" id="JACGWZ010000007">
    <property type="protein sequence ID" value="MBA8827343.1"/>
    <property type="molecule type" value="Genomic_DNA"/>
</dbReference>
<keyword evidence="4" id="KW-1185">Reference proteome</keyword>
<dbReference type="InterPro" id="IPR007372">
    <property type="entry name" value="Lipid/polyisoprenoid-bd_YceI"/>
</dbReference>
<dbReference type="Pfam" id="PF04264">
    <property type="entry name" value="YceI"/>
    <property type="match status" value="1"/>
</dbReference>
<gene>
    <name evidence="3" type="ORF">FHX42_004727</name>
</gene>
<evidence type="ECO:0000313" key="4">
    <source>
        <dbReference type="Proteomes" id="UP000569329"/>
    </source>
</evidence>
<dbReference type="GO" id="GO:0030246">
    <property type="term" value="F:carbohydrate binding"/>
    <property type="evidence" value="ECO:0007669"/>
    <property type="project" value="InterPro"/>
</dbReference>
<dbReference type="AlphaFoldDB" id="A0A839E257"/>
<dbReference type="RefSeq" id="WP_182546491.1">
    <property type="nucleotide sequence ID" value="NZ_JACGWZ010000007.1"/>
</dbReference>
<dbReference type="Gene3D" id="2.60.40.1120">
    <property type="entry name" value="Carboxypeptidase-like, regulatory domain"/>
    <property type="match status" value="1"/>
</dbReference>
<evidence type="ECO:0000313" key="3">
    <source>
        <dbReference type="EMBL" id="MBA8827343.1"/>
    </source>
</evidence>
<organism evidence="3 4">
    <name type="scientific">Halosaccharopolyspora lacisalsi</name>
    <dbReference type="NCBI Taxonomy" id="1000566"/>
    <lineage>
        <taxon>Bacteria</taxon>
        <taxon>Bacillati</taxon>
        <taxon>Actinomycetota</taxon>
        <taxon>Actinomycetes</taxon>
        <taxon>Pseudonocardiales</taxon>
        <taxon>Pseudonocardiaceae</taxon>
        <taxon>Halosaccharopolyspora</taxon>
    </lineage>
</organism>
<dbReference type="InterPro" id="IPR013784">
    <property type="entry name" value="Carb-bd-like_fold"/>
</dbReference>
<dbReference type="InterPro" id="IPR036761">
    <property type="entry name" value="TTHA0802/YceI-like_sf"/>
</dbReference>